<sequence length="72" mass="8170">KISDDEVEIFESERFDFQLSTEGSKYSNKNKDCIQKVPENKIWSCEGSTLHNQNGNKKVLEGDSTNKDVSLS</sequence>
<dbReference type="AlphaFoldDB" id="A0A0B7C3C5"/>
<accession>A0A0B7C3C5</accession>
<reference evidence="1" key="1">
    <citation type="submission" date="2014-12" db="EMBL/GenBank/DDBJ databases">
        <title>Insight into the proteome of Arion vulgaris.</title>
        <authorList>
            <person name="Aradska J."/>
            <person name="Bulat T."/>
            <person name="Smidak R."/>
            <person name="Sarate P."/>
            <person name="Gangsoo J."/>
            <person name="Sialana F."/>
            <person name="Bilban M."/>
            <person name="Lubec G."/>
        </authorList>
    </citation>
    <scope>NUCLEOTIDE SEQUENCE</scope>
    <source>
        <tissue evidence="1">Skin</tissue>
    </source>
</reference>
<evidence type="ECO:0000313" key="1">
    <source>
        <dbReference type="EMBL" id="CEK99939.1"/>
    </source>
</evidence>
<name>A0A0B7C3C5_9EUPU</name>
<feature type="non-terminal residue" evidence="1">
    <location>
        <position position="72"/>
    </location>
</feature>
<proteinExistence type="predicted"/>
<protein>
    <submittedName>
        <fullName evidence="1">Uncharacterized protein</fullName>
    </submittedName>
</protein>
<dbReference type="EMBL" id="HACG01053068">
    <property type="protein sequence ID" value="CEK99939.1"/>
    <property type="molecule type" value="Transcribed_RNA"/>
</dbReference>
<gene>
    <name evidence="1" type="primary">ORF222492</name>
</gene>
<organism evidence="1">
    <name type="scientific">Arion vulgaris</name>
    <dbReference type="NCBI Taxonomy" id="1028688"/>
    <lineage>
        <taxon>Eukaryota</taxon>
        <taxon>Metazoa</taxon>
        <taxon>Spiralia</taxon>
        <taxon>Lophotrochozoa</taxon>
        <taxon>Mollusca</taxon>
        <taxon>Gastropoda</taxon>
        <taxon>Heterobranchia</taxon>
        <taxon>Euthyneura</taxon>
        <taxon>Panpulmonata</taxon>
        <taxon>Eupulmonata</taxon>
        <taxon>Stylommatophora</taxon>
        <taxon>Helicina</taxon>
        <taxon>Arionoidea</taxon>
        <taxon>Arionidae</taxon>
        <taxon>Arion</taxon>
    </lineage>
</organism>
<feature type="non-terminal residue" evidence="1">
    <location>
        <position position="1"/>
    </location>
</feature>